<dbReference type="InterPro" id="IPR022790">
    <property type="entry name" value="GH26_dom"/>
</dbReference>
<gene>
    <name evidence="6" type="ORF">TeGR_g14860</name>
</gene>
<dbReference type="SUPFAM" id="SSF51445">
    <property type="entry name" value="(Trans)glycosidases"/>
    <property type="match status" value="1"/>
</dbReference>
<feature type="chain" id="PRO_5047440094" description="GH26 domain-containing protein" evidence="4">
    <location>
        <begin position="24"/>
        <end position="376"/>
    </location>
</feature>
<keyword evidence="7" id="KW-1185">Reference proteome</keyword>
<comment type="caution">
    <text evidence="6">The sequence shown here is derived from an EMBL/GenBank/DDBJ whole genome shotgun (WGS) entry which is preliminary data.</text>
</comment>
<evidence type="ECO:0000313" key="7">
    <source>
        <dbReference type="Proteomes" id="UP001165060"/>
    </source>
</evidence>
<protein>
    <recommendedName>
        <fullName evidence="5">GH26 domain-containing protein</fullName>
    </recommendedName>
</protein>
<evidence type="ECO:0000256" key="3">
    <source>
        <dbReference type="SAM" id="Phobius"/>
    </source>
</evidence>
<dbReference type="EMBL" id="BRYB01000266">
    <property type="protein sequence ID" value="GMI26652.1"/>
    <property type="molecule type" value="Genomic_DNA"/>
</dbReference>
<accession>A0ABQ6MHX1</accession>
<evidence type="ECO:0000259" key="5">
    <source>
        <dbReference type="PROSITE" id="PS51764"/>
    </source>
</evidence>
<evidence type="ECO:0000256" key="4">
    <source>
        <dbReference type="SAM" id="SignalP"/>
    </source>
</evidence>
<proteinExistence type="predicted"/>
<evidence type="ECO:0000256" key="2">
    <source>
        <dbReference type="ARBA" id="ARBA00023295"/>
    </source>
</evidence>
<dbReference type="Gene3D" id="3.20.20.80">
    <property type="entry name" value="Glycosidases"/>
    <property type="match status" value="1"/>
</dbReference>
<keyword evidence="3" id="KW-0472">Membrane</keyword>
<keyword evidence="1" id="KW-0378">Hydrolase</keyword>
<keyword evidence="3" id="KW-0812">Transmembrane</keyword>
<feature type="transmembrane region" description="Helical" evidence="3">
    <location>
        <begin position="333"/>
        <end position="354"/>
    </location>
</feature>
<dbReference type="InterPro" id="IPR017853">
    <property type="entry name" value="GH"/>
</dbReference>
<feature type="domain" description="GH26" evidence="5">
    <location>
        <begin position="2"/>
        <end position="311"/>
    </location>
</feature>
<evidence type="ECO:0000256" key="1">
    <source>
        <dbReference type="ARBA" id="ARBA00022801"/>
    </source>
</evidence>
<dbReference type="Proteomes" id="UP001165060">
    <property type="component" value="Unassembled WGS sequence"/>
</dbReference>
<reference evidence="6 7" key="1">
    <citation type="journal article" date="2023" name="Commun. Biol.">
        <title>Genome analysis of Parmales, the sister group of diatoms, reveals the evolutionary specialization of diatoms from phago-mixotrophs to photoautotrophs.</title>
        <authorList>
            <person name="Ban H."/>
            <person name="Sato S."/>
            <person name="Yoshikawa S."/>
            <person name="Yamada K."/>
            <person name="Nakamura Y."/>
            <person name="Ichinomiya M."/>
            <person name="Sato N."/>
            <person name="Blanc-Mathieu R."/>
            <person name="Endo H."/>
            <person name="Kuwata A."/>
            <person name="Ogata H."/>
        </authorList>
    </citation>
    <scope>NUCLEOTIDE SEQUENCE [LARGE SCALE GENOMIC DNA]</scope>
</reference>
<evidence type="ECO:0000313" key="6">
    <source>
        <dbReference type="EMBL" id="GMI26652.1"/>
    </source>
</evidence>
<dbReference type="PROSITE" id="PS51764">
    <property type="entry name" value="GH26"/>
    <property type="match status" value="1"/>
</dbReference>
<organism evidence="6 7">
    <name type="scientific">Tetraparma gracilis</name>
    <dbReference type="NCBI Taxonomy" id="2962635"/>
    <lineage>
        <taxon>Eukaryota</taxon>
        <taxon>Sar</taxon>
        <taxon>Stramenopiles</taxon>
        <taxon>Ochrophyta</taxon>
        <taxon>Bolidophyceae</taxon>
        <taxon>Parmales</taxon>
        <taxon>Triparmaceae</taxon>
        <taxon>Tetraparma</taxon>
    </lineage>
</organism>
<feature type="signal peptide" evidence="4">
    <location>
        <begin position="1"/>
        <end position="23"/>
    </location>
</feature>
<name>A0ABQ6MHX1_9STRA</name>
<keyword evidence="2" id="KW-0326">Glycosidase</keyword>
<sequence length="376" mass="39298">MTPPPRLFRLLLFLLLALPSALPSALPPLPPPPSRTALCIGQDLSSVSAYLLTFPPPAMVSSYTNISDLNGLAEPVDYGSGVQHANGLAELAPGADLLLGLWLGGSPGLSSLSSGALDPQVSRLVSYLSSCPFPTVRVRVGYEFDNPAFGYSPPLLYVEAYKVLAAALAPLRAKGRVRLVWHSMAHPGSTTPASLLAYYPGDALVDEVGVSLFEAPYSAERMAAGPAVVAAFAAARSKPLLVAEASPYGAAGVLSPNVTSSWFSPVLSFLSSSRASAFCYVSADWQAQPMWAGSQFGDSRLTSNPRAFAWWNKHVILSPRFDPKREDGGGGGGALRAVAASALVAAGAVFYWWWGSRPKRGGGGGTRSGGAYGSLE</sequence>
<keyword evidence="4" id="KW-0732">Signal</keyword>
<keyword evidence="3" id="KW-1133">Transmembrane helix</keyword>